<keyword evidence="9" id="KW-0560">Oxidoreductase</keyword>
<dbReference type="GO" id="GO:0005789">
    <property type="term" value="C:endoplasmic reticulum membrane"/>
    <property type="evidence" value="ECO:0007669"/>
    <property type="project" value="UniProtKB-SubCell"/>
</dbReference>
<dbReference type="Pfam" id="PF00067">
    <property type="entry name" value="p450"/>
    <property type="match status" value="1"/>
</dbReference>
<dbReference type="OrthoDB" id="2789670at2759"/>
<gene>
    <name evidence="15" type="ORF">PHYEVI_LOCUS9817</name>
</gene>
<keyword evidence="12 14" id="KW-0472">Membrane</keyword>
<feature type="binding site" description="axial binding residue" evidence="13">
    <location>
        <position position="449"/>
    </location>
    <ligand>
        <name>heme</name>
        <dbReference type="ChEBI" id="CHEBI:30413"/>
    </ligand>
    <ligandPart>
        <name>Fe</name>
        <dbReference type="ChEBI" id="CHEBI:18248"/>
    </ligandPart>
</feature>
<comment type="similarity">
    <text evidence="4">Belongs to the cytochrome P450 family.</text>
</comment>
<dbReference type="InterPro" id="IPR036396">
    <property type="entry name" value="Cyt_P450_sf"/>
</dbReference>
<keyword evidence="10 13" id="KW-0408">Iron</keyword>
<organism evidence="15 16">
    <name type="scientific">Phyllotreta striolata</name>
    <name type="common">Striped flea beetle</name>
    <name type="synonym">Crioceris striolata</name>
    <dbReference type="NCBI Taxonomy" id="444603"/>
    <lineage>
        <taxon>Eukaryota</taxon>
        <taxon>Metazoa</taxon>
        <taxon>Ecdysozoa</taxon>
        <taxon>Arthropoda</taxon>
        <taxon>Hexapoda</taxon>
        <taxon>Insecta</taxon>
        <taxon>Pterygota</taxon>
        <taxon>Neoptera</taxon>
        <taxon>Endopterygota</taxon>
        <taxon>Coleoptera</taxon>
        <taxon>Polyphaga</taxon>
        <taxon>Cucujiformia</taxon>
        <taxon>Chrysomeloidea</taxon>
        <taxon>Chrysomelidae</taxon>
        <taxon>Galerucinae</taxon>
        <taxon>Alticini</taxon>
        <taxon>Phyllotreta</taxon>
    </lineage>
</organism>
<sequence length="505" mass="58129">MLVTNSILLDIPLFLLALLLLLYAYLSRNFKYWKRRGIPFFQPNILVGNFIDVLKFEKCPGEQVADFYRRCDGPYVGVFLVDKPVLLVKDLELARNVLVRDFHHFTDNAFARRPGDISTFMLPFMRGDDWRMYKKFNTPAFSRSAVKSMYFASMIAAGEELTEYIDNRLADSSSKGLINCKKLGEMFSVDSVVSSVFGVKANAFREENSIFRKMARGMFDYADLKRNFSISAYILYPKLVDWLGLNLIDPAAEKLFKKEFFEIVRQKTNGESNGDGLIDLLMKWRRDPSFREQYVDLDDDKMVAQAITFFLAAFEGTTSVISFALYEMAKNPSIQERLRLEISQIPPDQNLFDYISDMTYLDMVFKETTRKYPPVPMFNRMCTSDYKVPGSSMVIEKGTTVFVSTLGIHNDPEYFPEPELFDPERFSEANVRKIKPGTFMPFADGGRSCMGQKFGTMSVKVALIKSLEHYRVSLRDDSQNVMKFNSQAYIICPADDKVILKFEKL</sequence>
<evidence type="ECO:0000256" key="5">
    <source>
        <dbReference type="ARBA" id="ARBA00022617"/>
    </source>
</evidence>
<comment type="subcellular location">
    <subcellularLocation>
        <location evidence="3">Endoplasmic reticulum membrane</location>
        <topology evidence="3">Peripheral membrane protein</topology>
    </subcellularLocation>
    <subcellularLocation>
        <location evidence="2">Microsome membrane</location>
        <topology evidence="2">Peripheral membrane protein</topology>
    </subcellularLocation>
</comment>
<dbReference type="GO" id="GO:0020037">
    <property type="term" value="F:heme binding"/>
    <property type="evidence" value="ECO:0007669"/>
    <property type="project" value="InterPro"/>
</dbReference>
<evidence type="ECO:0000313" key="15">
    <source>
        <dbReference type="EMBL" id="CAG9863531.1"/>
    </source>
</evidence>
<evidence type="ECO:0000256" key="8">
    <source>
        <dbReference type="ARBA" id="ARBA00022848"/>
    </source>
</evidence>
<evidence type="ECO:0000313" key="16">
    <source>
        <dbReference type="Proteomes" id="UP001153712"/>
    </source>
</evidence>
<evidence type="ECO:0000256" key="9">
    <source>
        <dbReference type="ARBA" id="ARBA00023002"/>
    </source>
</evidence>
<name>A0A9N9TZD4_PHYSR</name>
<dbReference type="PRINTS" id="PR00385">
    <property type="entry name" value="P450"/>
</dbReference>
<dbReference type="InterPro" id="IPR050476">
    <property type="entry name" value="Insect_CytP450_Detox"/>
</dbReference>
<evidence type="ECO:0000256" key="2">
    <source>
        <dbReference type="ARBA" id="ARBA00004174"/>
    </source>
</evidence>
<dbReference type="GO" id="GO:0016705">
    <property type="term" value="F:oxidoreductase activity, acting on paired donors, with incorporation or reduction of molecular oxygen"/>
    <property type="evidence" value="ECO:0007669"/>
    <property type="project" value="InterPro"/>
</dbReference>
<keyword evidence="14" id="KW-0812">Transmembrane</keyword>
<evidence type="ECO:0000256" key="6">
    <source>
        <dbReference type="ARBA" id="ARBA00022723"/>
    </source>
</evidence>
<dbReference type="SUPFAM" id="SSF48264">
    <property type="entry name" value="Cytochrome P450"/>
    <property type="match status" value="1"/>
</dbReference>
<dbReference type="GO" id="GO:0004497">
    <property type="term" value="F:monooxygenase activity"/>
    <property type="evidence" value="ECO:0007669"/>
    <property type="project" value="UniProtKB-KW"/>
</dbReference>
<keyword evidence="16" id="KW-1185">Reference proteome</keyword>
<dbReference type="CDD" id="cd11056">
    <property type="entry name" value="CYP6-like"/>
    <property type="match status" value="1"/>
</dbReference>
<dbReference type="PANTHER" id="PTHR24292">
    <property type="entry name" value="CYTOCHROME P450"/>
    <property type="match status" value="1"/>
</dbReference>
<evidence type="ECO:0000256" key="4">
    <source>
        <dbReference type="ARBA" id="ARBA00010617"/>
    </source>
</evidence>
<evidence type="ECO:0000256" key="1">
    <source>
        <dbReference type="ARBA" id="ARBA00001971"/>
    </source>
</evidence>
<feature type="transmembrane region" description="Helical" evidence="14">
    <location>
        <begin position="6"/>
        <end position="26"/>
    </location>
</feature>
<reference evidence="15" key="1">
    <citation type="submission" date="2022-01" db="EMBL/GenBank/DDBJ databases">
        <authorList>
            <person name="King R."/>
        </authorList>
    </citation>
    <scope>NUCLEOTIDE SEQUENCE</scope>
</reference>
<dbReference type="Gene3D" id="1.10.630.10">
    <property type="entry name" value="Cytochrome P450"/>
    <property type="match status" value="1"/>
</dbReference>
<dbReference type="PANTHER" id="PTHR24292:SF45">
    <property type="entry name" value="CYTOCHROME P450 6G1-RELATED"/>
    <property type="match status" value="1"/>
</dbReference>
<dbReference type="EMBL" id="OU900099">
    <property type="protein sequence ID" value="CAG9863531.1"/>
    <property type="molecule type" value="Genomic_DNA"/>
</dbReference>
<keyword evidence="14" id="KW-1133">Transmembrane helix</keyword>
<keyword evidence="6 13" id="KW-0479">Metal-binding</keyword>
<dbReference type="GO" id="GO:0005506">
    <property type="term" value="F:iron ion binding"/>
    <property type="evidence" value="ECO:0007669"/>
    <property type="project" value="InterPro"/>
</dbReference>
<evidence type="ECO:0000256" key="12">
    <source>
        <dbReference type="ARBA" id="ARBA00023136"/>
    </source>
</evidence>
<evidence type="ECO:0000256" key="3">
    <source>
        <dbReference type="ARBA" id="ARBA00004406"/>
    </source>
</evidence>
<evidence type="ECO:0000256" key="7">
    <source>
        <dbReference type="ARBA" id="ARBA00022824"/>
    </source>
</evidence>
<keyword evidence="11" id="KW-0503">Monooxygenase</keyword>
<keyword evidence="8" id="KW-0492">Microsome</keyword>
<evidence type="ECO:0000256" key="13">
    <source>
        <dbReference type="PIRSR" id="PIRSR602401-1"/>
    </source>
</evidence>
<evidence type="ECO:0000256" key="11">
    <source>
        <dbReference type="ARBA" id="ARBA00023033"/>
    </source>
</evidence>
<dbReference type="AlphaFoldDB" id="A0A9N9TZD4"/>
<evidence type="ECO:0008006" key="17">
    <source>
        <dbReference type="Google" id="ProtNLM"/>
    </source>
</evidence>
<dbReference type="PRINTS" id="PR00463">
    <property type="entry name" value="EP450I"/>
</dbReference>
<evidence type="ECO:0000256" key="14">
    <source>
        <dbReference type="SAM" id="Phobius"/>
    </source>
</evidence>
<keyword evidence="7" id="KW-0256">Endoplasmic reticulum</keyword>
<dbReference type="FunFam" id="1.10.630.10:FF:000042">
    <property type="entry name" value="Cytochrome P450"/>
    <property type="match status" value="1"/>
</dbReference>
<dbReference type="InterPro" id="IPR001128">
    <property type="entry name" value="Cyt_P450"/>
</dbReference>
<keyword evidence="5 13" id="KW-0349">Heme</keyword>
<protein>
    <recommendedName>
        <fullName evidence="17">Cytochrome P450</fullName>
    </recommendedName>
</protein>
<accession>A0A9N9TZD4</accession>
<evidence type="ECO:0000256" key="10">
    <source>
        <dbReference type="ARBA" id="ARBA00023004"/>
    </source>
</evidence>
<dbReference type="InterPro" id="IPR002401">
    <property type="entry name" value="Cyt_P450_E_grp-I"/>
</dbReference>
<proteinExistence type="inferred from homology"/>
<comment type="cofactor">
    <cofactor evidence="1 13">
        <name>heme</name>
        <dbReference type="ChEBI" id="CHEBI:30413"/>
    </cofactor>
</comment>
<dbReference type="Proteomes" id="UP001153712">
    <property type="component" value="Chromosome 6"/>
</dbReference>